<feature type="signal peptide" evidence="1">
    <location>
        <begin position="1"/>
        <end position="19"/>
    </location>
</feature>
<reference evidence="3" key="2">
    <citation type="submission" date="2021-04" db="EMBL/GenBank/DDBJ databases">
        <authorList>
            <person name="Gilroy R."/>
        </authorList>
    </citation>
    <scope>NUCLEOTIDE SEQUENCE</scope>
    <source>
        <strain evidence="3">14324</strain>
    </source>
</reference>
<reference evidence="3" key="1">
    <citation type="journal article" date="2021" name="PeerJ">
        <title>Extensive microbial diversity within the chicken gut microbiome revealed by metagenomics and culture.</title>
        <authorList>
            <person name="Gilroy R."/>
            <person name="Ravi A."/>
            <person name="Getino M."/>
            <person name="Pursley I."/>
            <person name="Horton D.L."/>
            <person name="Alikhan N.F."/>
            <person name="Baker D."/>
            <person name="Gharbi K."/>
            <person name="Hall N."/>
            <person name="Watson M."/>
            <person name="Adriaenssens E.M."/>
            <person name="Foster-Nyarko E."/>
            <person name="Jarju S."/>
            <person name="Secka A."/>
            <person name="Antonio M."/>
            <person name="Oren A."/>
            <person name="Chaudhuri R.R."/>
            <person name="La Ragione R."/>
            <person name="Hildebrand F."/>
            <person name="Pallen M.J."/>
        </authorList>
    </citation>
    <scope>NUCLEOTIDE SEQUENCE</scope>
    <source>
        <strain evidence="3">14324</strain>
    </source>
</reference>
<evidence type="ECO:0000256" key="1">
    <source>
        <dbReference type="SAM" id="SignalP"/>
    </source>
</evidence>
<name>A0A9D2DQL8_9FIRM</name>
<sequence>MKRVISMLLFLLLTVCAAAGCQVETEEVQNTGATGYYHYYLSADETELLKESYTPENEAAQSMIGELLTALSEPEPGEGQTAVLPAAVSIEEYELGEDGVLTINFNRAYNDMSKSREILVRAGVVKSFVQVPGIRAVLFLVNGDPLTDSRGEPLGEMNGNTFVSYPGEDMDAYCDETFVLYFADRAGEHLVQEERTLYYRRDLPKERVVLEQLSTGPMNRGCYPTVPENLLVRDIVISDRICYIDLDRSFLDYTAEGTVSGEVSIYSIVNSIIDACEVDKVQILIDGEAEGELLGGLESYRFYEKNESLVIETVVQES</sequence>
<accession>A0A9D2DQL8</accession>
<feature type="chain" id="PRO_5039710776" evidence="1">
    <location>
        <begin position="20"/>
        <end position="318"/>
    </location>
</feature>
<evidence type="ECO:0000313" key="4">
    <source>
        <dbReference type="Proteomes" id="UP000824041"/>
    </source>
</evidence>
<feature type="domain" description="GerMN" evidence="2">
    <location>
        <begin position="60"/>
        <end position="150"/>
    </location>
</feature>
<organism evidence="3 4">
    <name type="scientific">Candidatus Blautia faecigallinarum</name>
    <dbReference type="NCBI Taxonomy" id="2838488"/>
    <lineage>
        <taxon>Bacteria</taxon>
        <taxon>Bacillati</taxon>
        <taxon>Bacillota</taxon>
        <taxon>Clostridia</taxon>
        <taxon>Lachnospirales</taxon>
        <taxon>Lachnospiraceae</taxon>
        <taxon>Blautia</taxon>
    </lineage>
</organism>
<gene>
    <name evidence="3" type="ORF">IAA21_00555</name>
</gene>
<dbReference type="Proteomes" id="UP000824041">
    <property type="component" value="Unassembled WGS sequence"/>
</dbReference>
<dbReference type="AlphaFoldDB" id="A0A9D2DQL8"/>
<proteinExistence type="predicted"/>
<keyword evidence="1" id="KW-0732">Signal</keyword>
<protein>
    <submittedName>
        <fullName evidence="3">GerMN domain-containing protein</fullName>
    </submittedName>
</protein>
<dbReference type="InterPro" id="IPR019606">
    <property type="entry name" value="GerMN"/>
</dbReference>
<dbReference type="EMBL" id="DXBU01000006">
    <property type="protein sequence ID" value="HIZ21275.1"/>
    <property type="molecule type" value="Genomic_DNA"/>
</dbReference>
<dbReference type="PROSITE" id="PS51257">
    <property type="entry name" value="PROKAR_LIPOPROTEIN"/>
    <property type="match status" value="1"/>
</dbReference>
<feature type="domain" description="GerMN" evidence="2">
    <location>
        <begin position="206"/>
        <end position="294"/>
    </location>
</feature>
<evidence type="ECO:0000259" key="2">
    <source>
        <dbReference type="SMART" id="SM00909"/>
    </source>
</evidence>
<comment type="caution">
    <text evidence="3">The sequence shown here is derived from an EMBL/GenBank/DDBJ whole genome shotgun (WGS) entry which is preliminary data.</text>
</comment>
<evidence type="ECO:0000313" key="3">
    <source>
        <dbReference type="EMBL" id="HIZ21275.1"/>
    </source>
</evidence>
<dbReference type="Pfam" id="PF10646">
    <property type="entry name" value="Germane"/>
    <property type="match status" value="2"/>
</dbReference>
<dbReference type="SMART" id="SM00909">
    <property type="entry name" value="Germane"/>
    <property type="match status" value="2"/>
</dbReference>